<accession>A0A915KR19</accession>
<dbReference type="Proteomes" id="UP000887565">
    <property type="component" value="Unplaced"/>
</dbReference>
<evidence type="ECO:0000313" key="2">
    <source>
        <dbReference type="Proteomes" id="UP000887565"/>
    </source>
</evidence>
<name>A0A915KR19_ROMCU</name>
<evidence type="ECO:0000313" key="3">
    <source>
        <dbReference type="WBParaSite" id="nRc.2.0.1.t40138-RA"/>
    </source>
</evidence>
<keyword evidence="2" id="KW-1185">Reference proteome</keyword>
<organism evidence="2 3">
    <name type="scientific">Romanomermis culicivorax</name>
    <name type="common">Nematode worm</name>
    <dbReference type="NCBI Taxonomy" id="13658"/>
    <lineage>
        <taxon>Eukaryota</taxon>
        <taxon>Metazoa</taxon>
        <taxon>Ecdysozoa</taxon>
        <taxon>Nematoda</taxon>
        <taxon>Enoplea</taxon>
        <taxon>Dorylaimia</taxon>
        <taxon>Mermithida</taxon>
        <taxon>Mermithoidea</taxon>
        <taxon>Mermithidae</taxon>
        <taxon>Romanomermis</taxon>
    </lineage>
</organism>
<protein>
    <submittedName>
        <fullName evidence="3">Uncharacterized protein</fullName>
    </submittedName>
</protein>
<dbReference type="AlphaFoldDB" id="A0A915KR19"/>
<sequence length="73" mass="7742">MKKSAKLSDNCIIGVLTTAKPKSSTLIIYGAKFNDLRPNSDSSGANGEDDAPISSKFEPTDRAFDICSSSSLQ</sequence>
<dbReference type="WBParaSite" id="nRc.2.0.1.t40138-RA">
    <property type="protein sequence ID" value="nRc.2.0.1.t40138-RA"/>
    <property type="gene ID" value="nRc.2.0.1.g40138"/>
</dbReference>
<evidence type="ECO:0000256" key="1">
    <source>
        <dbReference type="SAM" id="MobiDB-lite"/>
    </source>
</evidence>
<proteinExistence type="predicted"/>
<feature type="region of interest" description="Disordered" evidence="1">
    <location>
        <begin position="35"/>
        <end position="73"/>
    </location>
</feature>
<reference evidence="3" key="1">
    <citation type="submission" date="2022-11" db="UniProtKB">
        <authorList>
            <consortium name="WormBaseParasite"/>
        </authorList>
    </citation>
    <scope>IDENTIFICATION</scope>
</reference>